<keyword evidence="2" id="KW-1185">Reference proteome</keyword>
<name>A0A9W6DER5_9FIRM</name>
<sequence>MKSLDQGSSKKRYFRCPDSLYEKFIEKVRENKEESASAVIRKLIEDYTEKQPTP</sequence>
<protein>
    <submittedName>
        <fullName evidence="1">Uncharacterized protein</fullName>
    </submittedName>
</protein>
<evidence type="ECO:0000313" key="1">
    <source>
        <dbReference type="EMBL" id="GKX27859.1"/>
    </source>
</evidence>
<dbReference type="Proteomes" id="UP001144256">
    <property type="component" value="Unassembled WGS sequence"/>
</dbReference>
<proteinExistence type="predicted"/>
<comment type="caution">
    <text evidence="1">The sequence shown here is derived from an EMBL/GenBank/DDBJ whole genome shotgun (WGS) entry which is preliminary data.</text>
</comment>
<gene>
    <name evidence="1" type="ORF">SH1V18_03390</name>
</gene>
<dbReference type="AlphaFoldDB" id="A0A9W6DER5"/>
<dbReference type="RefSeq" id="WP_281811584.1">
    <property type="nucleotide sequence ID" value="NZ_BRLB01000001.1"/>
</dbReference>
<evidence type="ECO:0000313" key="2">
    <source>
        <dbReference type="Proteomes" id="UP001144256"/>
    </source>
</evidence>
<dbReference type="EMBL" id="BRLB01000001">
    <property type="protein sequence ID" value="GKX27859.1"/>
    <property type="molecule type" value="Genomic_DNA"/>
</dbReference>
<reference evidence="1" key="1">
    <citation type="submission" date="2022-06" db="EMBL/GenBank/DDBJ databases">
        <title>Vallitalea longa sp. nov., an anaerobic bacterium isolated from marine sediment.</title>
        <authorList>
            <person name="Hirano S."/>
            <person name="Terahara T."/>
            <person name="Mori K."/>
            <person name="Hamada M."/>
            <person name="Matsumoto R."/>
            <person name="Kobayashi T."/>
        </authorList>
    </citation>
    <scope>NUCLEOTIDE SEQUENCE</scope>
    <source>
        <strain evidence="1">SH18-1</strain>
    </source>
</reference>
<organism evidence="1 2">
    <name type="scientific">Vallitalea longa</name>
    <dbReference type="NCBI Taxonomy" id="2936439"/>
    <lineage>
        <taxon>Bacteria</taxon>
        <taxon>Bacillati</taxon>
        <taxon>Bacillota</taxon>
        <taxon>Clostridia</taxon>
        <taxon>Lachnospirales</taxon>
        <taxon>Vallitaleaceae</taxon>
        <taxon>Vallitalea</taxon>
    </lineage>
</organism>
<accession>A0A9W6DER5</accession>